<keyword evidence="2" id="KW-0413">Isomerase</keyword>
<sequence length="108" mass="12584">MLRIINLEDKIKEIRKPWSPVDIARVNDQVVRMALIKGEFHWHKHTHEDELFYAYKGNITIQLKDQPDIVLHEGEIVVIPKGMEHCPKGDEPAYNLLFEPSSLQTRGD</sequence>
<dbReference type="AlphaFoldDB" id="A0A0S8FUX5"/>
<dbReference type="Proteomes" id="UP000051373">
    <property type="component" value="Unassembled WGS sequence"/>
</dbReference>
<dbReference type="PANTHER" id="PTHR36114:SF1">
    <property type="entry name" value="16.7 KDA PROTEIN IN WHIE LOCUS"/>
    <property type="match status" value="1"/>
</dbReference>
<dbReference type="Pfam" id="PF07883">
    <property type="entry name" value="Cupin_2"/>
    <property type="match status" value="1"/>
</dbReference>
<dbReference type="InterPro" id="IPR014710">
    <property type="entry name" value="RmlC-like_jellyroll"/>
</dbReference>
<dbReference type="InterPro" id="IPR011051">
    <property type="entry name" value="RmlC_Cupin_sf"/>
</dbReference>
<organism evidence="2 3">
    <name type="scientific">candidate division WOR_3 bacterium SM23_42</name>
    <dbReference type="NCBI Taxonomy" id="1703779"/>
    <lineage>
        <taxon>Bacteria</taxon>
        <taxon>Bacteria division WOR-3</taxon>
    </lineage>
</organism>
<dbReference type="InterPro" id="IPR013096">
    <property type="entry name" value="Cupin_2"/>
</dbReference>
<dbReference type="CDD" id="cd02226">
    <property type="entry name" value="cupin_YdbB-like"/>
    <property type="match status" value="1"/>
</dbReference>
<accession>A0A0S8FUX5</accession>
<dbReference type="Gene3D" id="2.60.120.10">
    <property type="entry name" value="Jelly Rolls"/>
    <property type="match status" value="1"/>
</dbReference>
<dbReference type="SUPFAM" id="SSF51182">
    <property type="entry name" value="RmlC-like cupins"/>
    <property type="match status" value="1"/>
</dbReference>
<evidence type="ECO:0000313" key="3">
    <source>
        <dbReference type="Proteomes" id="UP000051373"/>
    </source>
</evidence>
<evidence type="ECO:0000259" key="1">
    <source>
        <dbReference type="Pfam" id="PF07883"/>
    </source>
</evidence>
<dbReference type="InterPro" id="IPR052044">
    <property type="entry name" value="PKS_Associated_Protein"/>
</dbReference>
<dbReference type="EMBL" id="LJUJ01000009">
    <property type="protein sequence ID" value="KPK63707.1"/>
    <property type="molecule type" value="Genomic_DNA"/>
</dbReference>
<reference evidence="2 3" key="1">
    <citation type="journal article" date="2015" name="Microbiome">
        <title>Genomic resolution of linkages in carbon, nitrogen, and sulfur cycling among widespread estuary sediment bacteria.</title>
        <authorList>
            <person name="Baker B.J."/>
            <person name="Lazar C.S."/>
            <person name="Teske A.P."/>
            <person name="Dick G.J."/>
        </authorList>
    </citation>
    <scope>NUCLEOTIDE SEQUENCE [LARGE SCALE GENOMIC DNA]</scope>
    <source>
        <strain evidence="2">SM23_42</strain>
    </source>
</reference>
<proteinExistence type="predicted"/>
<evidence type="ECO:0000313" key="2">
    <source>
        <dbReference type="EMBL" id="KPK63707.1"/>
    </source>
</evidence>
<dbReference type="PANTHER" id="PTHR36114">
    <property type="entry name" value="16.7 KDA PROTEIN IN WHIE LOCUS"/>
    <property type="match status" value="1"/>
</dbReference>
<protein>
    <submittedName>
        <fullName evidence="2">Mannose-6-phosphate isomerase</fullName>
    </submittedName>
</protein>
<dbReference type="GO" id="GO:0016853">
    <property type="term" value="F:isomerase activity"/>
    <property type="evidence" value="ECO:0007669"/>
    <property type="project" value="UniProtKB-KW"/>
</dbReference>
<feature type="domain" description="Cupin type-2" evidence="1">
    <location>
        <begin position="38"/>
        <end position="93"/>
    </location>
</feature>
<dbReference type="STRING" id="1703779.AMJ83_05770"/>
<name>A0A0S8FUX5_UNCW3</name>
<gene>
    <name evidence="2" type="ORF">AMJ83_05770</name>
</gene>
<comment type="caution">
    <text evidence="2">The sequence shown here is derived from an EMBL/GenBank/DDBJ whole genome shotgun (WGS) entry which is preliminary data.</text>
</comment>